<proteinExistence type="predicted"/>
<protein>
    <submittedName>
        <fullName evidence="1">Uncharacterized protein</fullName>
    </submittedName>
</protein>
<dbReference type="PANTHER" id="PTHR15961">
    <property type="entry name" value="PROTEIN EURL HOMOLOG"/>
    <property type="match status" value="1"/>
</dbReference>
<name>A0A9X0CJD7_9CNID</name>
<reference evidence="1" key="1">
    <citation type="submission" date="2023-01" db="EMBL/GenBank/DDBJ databases">
        <title>Genome assembly of the deep-sea coral Lophelia pertusa.</title>
        <authorList>
            <person name="Herrera S."/>
            <person name="Cordes E."/>
        </authorList>
    </citation>
    <scope>NUCLEOTIDE SEQUENCE</scope>
    <source>
        <strain evidence="1">USNM1676648</strain>
        <tissue evidence="1">Polyp</tissue>
    </source>
</reference>
<sequence>MDEFETINLDIKECKICKQQTGEELISCILHGTDGSSGVNNSQTSCSSGAETFAHRICLERWEAVMKSSFYPLAQPKKTWRDRLKGLISAGQTSNMQGSNIETCTPVGNLDHADDDNNWPISSLTGHSVFSESKEAYRVEDVGNNQGQWRTNKVRIRSVDVEDSDEDQVTITSEHKLIRYTRSSLLQYDLIQLKEAVEDLKLEINKVSSDLVTQLQEKDSLVLQKHTMKVTVGQLISLQSNVKTASTQNVSTNSKRTFQDTLPCT</sequence>
<dbReference type="Pfam" id="PF06937">
    <property type="entry name" value="EURL"/>
    <property type="match status" value="1"/>
</dbReference>
<dbReference type="AlphaFoldDB" id="A0A9X0CJD7"/>
<gene>
    <name evidence="1" type="ORF">OS493_035327</name>
</gene>
<dbReference type="InterPro" id="IPR009704">
    <property type="entry name" value="EURL_prot"/>
</dbReference>
<dbReference type="EMBL" id="MU827354">
    <property type="protein sequence ID" value="KAJ7351844.1"/>
    <property type="molecule type" value="Genomic_DNA"/>
</dbReference>
<evidence type="ECO:0000313" key="2">
    <source>
        <dbReference type="Proteomes" id="UP001163046"/>
    </source>
</evidence>
<accession>A0A9X0CJD7</accession>
<keyword evidence="2" id="KW-1185">Reference proteome</keyword>
<dbReference type="PANTHER" id="PTHR15961:SF3">
    <property type="entry name" value="PROTEIN EURL HOMOLOG"/>
    <property type="match status" value="1"/>
</dbReference>
<organism evidence="1 2">
    <name type="scientific">Desmophyllum pertusum</name>
    <dbReference type="NCBI Taxonomy" id="174260"/>
    <lineage>
        <taxon>Eukaryota</taxon>
        <taxon>Metazoa</taxon>
        <taxon>Cnidaria</taxon>
        <taxon>Anthozoa</taxon>
        <taxon>Hexacorallia</taxon>
        <taxon>Scleractinia</taxon>
        <taxon>Caryophylliina</taxon>
        <taxon>Caryophylliidae</taxon>
        <taxon>Desmophyllum</taxon>
    </lineage>
</organism>
<evidence type="ECO:0000313" key="1">
    <source>
        <dbReference type="EMBL" id="KAJ7351844.1"/>
    </source>
</evidence>
<dbReference type="Proteomes" id="UP001163046">
    <property type="component" value="Unassembled WGS sequence"/>
</dbReference>
<dbReference type="OrthoDB" id="5957108at2759"/>
<comment type="caution">
    <text evidence="1">The sequence shown here is derived from an EMBL/GenBank/DDBJ whole genome shotgun (WGS) entry which is preliminary data.</text>
</comment>